<keyword evidence="4" id="KW-0808">Transferase</keyword>
<reference evidence="5" key="1">
    <citation type="submission" date="2016-10" db="EMBL/GenBank/DDBJ databases">
        <authorList>
            <person name="Varghese N."/>
            <person name="Submissions S."/>
        </authorList>
    </citation>
    <scope>NUCLEOTIDE SEQUENCE [LARGE SCALE GENOMIC DNA]</scope>
    <source>
        <strain evidence="5">DSM 241</strain>
    </source>
</reference>
<sequence length="278" mass="29227">MIDQPSVPVVMTLAGNDPTGGAGIQADIESIISMGCHPAPVITAITVQDTTDVMGFAPLDPELIIQQARAVLEDMPVAAIKVGLLGSIEAVQAVHTLLGDYPDLPVVLDPVLASGSGTALADEEILDGILTLLAPFTTLMTPNSLEARALTVGSDTLDACAMSLLDQGTEYVLITGTHEKTGKVHNTLYGNHRRLDTFTVDRLEGDFHGSGCTLSSAIAALLAQGTVPSAAVHEGLNYTWNTLRHAHRLGMGQKIPNRLFWAGESVEGHSGDETHHAD</sequence>
<comment type="pathway">
    <text evidence="1">Cofactor biosynthesis; thiamine diphosphate biosynthesis.</text>
</comment>
<evidence type="ECO:0000313" key="5">
    <source>
        <dbReference type="Proteomes" id="UP000199256"/>
    </source>
</evidence>
<dbReference type="InterPro" id="IPR029056">
    <property type="entry name" value="Ribokinase-like"/>
</dbReference>
<dbReference type="GO" id="GO:0005829">
    <property type="term" value="C:cytosol"/>
    <property type="evidence" value="ECO:0007669"/>
    <property type="project" value="TreeGrafter"/>
</dbReference>
<dbReference type="InterPro" id="IPR013749">
    <property type="entry name" value="PM/HMP-P_kinase-1"/>
</dbReference>
<dbReference type="GO" id="GO:0008902">
    <property type="term" value="F:hydroxymethylpyrimidine kinase activity"/>
    <property type="evidence" value="ECO:0007669"/>
    <property type="project" value="UniProtKB-EC"/>
</dbReference>
<dbReference type="GO" id="GO:0009229">
    <property type="term" value="P:thiamine diphosphate biosynthetic process"/>
    <property type="evidence" value="ECO:0007669"/>
    <property type="project" value="UniProtKB-UniPathway"/>
</dbReference>
<dbReference type="PANTHER" id="PTHR20858">
    <property type="entry name" value="PHOSPHOMETHYLPYRIMIDINE KINASE"/>
    <property type="match status" value="1"/>
</dbReference>
<dbReference type="EMBL" id="FOAA01000012">
    <property type="protein sequence ID" value="SEL27045.1"/>
    <property type="molecule type" value="Genomic_DNA"/>
</dbReference>
<dbReference type="Gene3D" id="3.40.1190.20">
    <property type="match status" value="1"/>
</dbReference>
<dbReference type="Pfam" id="PF08543">
    <property type="entry name" value="Phos_pyr_kin"/>
    <property type="match status" value="1"/>
</dbReference>
<dbReference type="STRING" id="1396821.SAMN05444515_112100"/>
<dbReference type="RefSeq" id="WP_090254346.1">
    <property type="nucleotide sequence ID" value="NZ_FOAA01000012.1"/>
</dbReference>
<gene>
    <name evidence="4" type="ORF">SAMN05444515_112100</name>
</gene>
<dbReference type="Proteomes" id="UP000199256">
    <property type="component" value="Unassembled WGS sequence"/>
</dbReference>
<proteinExistence type="predicted"/>
<dbReference type="UniPathway" id="UPA00060">
    <property type="reaction ID" value="UER00138"/>
</dbReference>
<keyword evidence="4" id="KW-0418">Kinase</keyword>
<dbReference type="GO" id="GO:0009228">
    <property type="term" value="P:thiamine biosynthetic process"/>
    <property type="evidence" value="ECO:0007669"/>
    <property type="project" value="InterPro"/>
</dbReference>
<evidence type="ECO:0000259" key="3">
    <source>
        <dbReference type="Pfam" id="PF08543"/>
    </source>
</evidence>
<dbReference type="SUPFAM" id="SSF53613">
    <property type="entry name" value="Ribokinase-like"/>
    <property type="match status" value="1"/>
</dbReference>
<dbReference type="AlphaFoldDB" id="A0A1H7NVK6"/>
<evidence type="ECO:0000313" key="4">
    <source>
        <dbReference type="EMBL" id="SEL27045.1"/>
    </source>
</evidence>
<dbReference type="InterPro" id="IPR004399">
    <property type="entry name" value="HMP/HMP-P_kinase_dom"/>
</dbReference>
<dbReference type="CDD" id="cd01169">
    <property type="entry name" value="HMPP_kinase"/>
    <property type="match status" value="1"/>
</dbReference>
<evidence type="ECO:0000256" key="1">
    <source>
        <dbReference type="ARBA" id="ARBA00004948"/>
    </source>
</evidence>
<name>A0A1H7NVK6_9GAMM</name>
<dbReference type="OrthoDB" id="9810880at2"/>
<organism evidence="4 5">
    <name type="scientific">Ectothiorhodospira marina</name>
    <dbReference type="NCBI Taxonomy" id="1396821"/>
    <lineage>
        <taxon>Bacteria</taxon>
        <taxon>Pseudomonadati</taxon>
        <taxon>Pseudomonadota</taxon>
        <taxon>Gammaproteobacteria</taxon>
        <taxon>Chromatiales</taxon>
        <taxon>Ectothiorhodospiraceae</taxon>
        <taxon>Ectothiorhodospira</taxon>
    </lineage>
</organism>
<feature type="domain" description="Pyridoxamine kinase/Phosphomethylpyrimidine kinase" evidence="3">
    <location>
        <begin position="17"/>
        <end position="254"/>
    </location>
</feature>
<dbReference type="EC" id="2.7.1.49" evidence="2"/>
<evidence type="ECO:0000256" key="2">
    <source>
        <dbReference type="ARBA" id="ARBA00012135"/>
    </source>
</evidence>
<keyword evidence="5" id="KW-1185">Reference proteome</keyword>
<protein>
    <recommendedName>
        <fullName evidence="2">hydroxymethylpyrimidine kinase</fullName>
        <ecNumber evidence="2">2.7.1.49</ecNumber>
    </recommendedName>
</protein>
<dbReference type="GO" id="GO:0008972">
    <property type="term" value="F:phosphomethylpyrimidine kinase activity"/>
    <property type="evidence" value="ECO:0007669"/>
    <property type="project" value="InterPro"/>
</dbReference>
<accession>A0A1H7NVK6</accession>
<dbReference type="PANTHER" id="PTHR20858:SF17">
    <property type="entry name" value="HYDROXYMETHYLPYRIMIDINE_PHOSPHOMETHYLPYRIMIDINE KINASE THI20-RELATED"/>
    <property type="match status" value="1"/>
</dbReference>